<name>A0ABD2YYG3_9GENT</name>
<gene>
    <name evidence="8" type="ORF">ACH5RR_030288</name>
</gene>
<evidence type="ECO:0000313" key="8">
    <source>
        <dbReference type="EMBL" id="KAL3510887.1"/>
    </source>
</evidence>
<evidence type="ECO:0000256" key="6">
    <source>
        <dbReference type="ARBA" id="ARBA00023157"/>
    </source>
</evidence>
<evidence type="ECO:0000256" key="3">
    <source>
        <dbReference type="ARBA" id="ARBA00022525"/>
    </source>
</evidence>
<dbReference type="GO" id="GO:0005576">
    <property type="term" value="C:extracellular region"/>
    <property type="evidence" value="ECO:0007669"/>
    <property type="project" value="UniProtKB-SubCell"/>
</dbReference>
<dbReference type="InterPro" id="IPR008801">
    <property type="entry name" value="RALF"/>
</dbReference>
<evidence type="ECO:0000256" key="7">
    <source>
        <dbReference type="SAM" id="MobiDB-lite"/>
    </source>
</evidence>
<sequence length="68" mass="7081">MIIIPQTLSARILANDYGNSGGKKIGVYPSPSSSAPSATGQRSPNQGIDSTKSPYKRGCSAITRCRAP</sequence>
<dbReference type="GO" id="GO:0005179">
    <property type="term" value="F:hormone activity"/>
    <property type="evidence" value="ECO:0007669"/>
    <property type="project" value="UniProtKB-KW"/>
</dbReference>
<protein>
    <submittedName>
        <fullName evidence="8">Uncharacterized protein</fullName>
    </submittedName>
</protein>
<organism evidence="8 9">
    <name type="scientific">Cinchona calisaya</name>
    <dbReference type="NCBI Taxonomy" id="153742"/>
    <lineage>
        <taxon>Eukaryota</taxon>
        <taxon>Viridiplantae</taxon>
        <taxon>Streptophyta</taxon>
        <taxon>Embryophyta</taxon>
        <taxon>Tracheophyta</taxon>
        <taxon>Spermatophyta</taxon>
        <taxon>Magnoliopsida</taxon>
        <taxon>eudicotyledons</taxon>
        <taxon>Gunneridae</taxon>
        <taxon>Pentapetalae</taxon>
        <taxon>asterids</taxon>
        <taxon>lamiids</taxon>
        <taxon>Gentianales</taxon>
        <taxon>Rubiaceae</taxon>
        <taxon>Cinchonoideae</taxon>
        <taxon>Cinchoneae</taxon>
        <taxon>Cinchona</taxon>
    </lineage>
</organism>
<dbReference type="AlphaFoldDB" id="A0ABD2YYG3"/>
<proteinExistence type="inferred from homology"/>
<dbReference type="Pfam" id="PF05498">
    <property type="entry name" value="RALF"/>
    <property type="match status" value="1"/>
</dbReference>
<evidence type="ECO:0000256" key="4">
    <source>
        <dbReference type="ARBA" id="ARBA00022702"/>
    </source>
</evidence>
<feature type="compositionally biased region" description="Low complexity" evidence="7">
    <location>
        <begin position="29"/>
        <end position="38"/>
    </location>
</feature>
<keyword evidence="5" id="KW-0732">Signal</keyword>
<accession>A0ABD2YYG3</accession>
<reference evidence="8 9" key="1">
    <citation type="submission" date="2024-11" db="EMBL/GenBank/DDBJ databases">
        <title>A near-complete genome assembly of Cinchona calisaya.</title>
        <authorList>
            <person name="Lian D.C."/>
            <person name="Zhao X.W."/>
            <person name="Wei L."/>
        </authorList>
    </citation>
    <scope>NUCLEOTIDE SEQUENCE [LARGE SCALE GENOMIC DNA]</scope>
    <source>
        <tissue evidence="8">Nenye</tissue>
    </source>
</reference>
<feature type="region of interest" description="Disordered" evidence="7">
    <location>
        <begin position="23"/>
        <end position="56"/>
    </location>
</feature>
<evidence type="ECO:0000256" key="2">
    <source>
        <dbReference type="ARBA" id="ARBA00009178"/>
    </source>
</evidence>
<keyword evidence="6" id="KW-1015">Disulfide bond</keyword>
<dbReference type="EMBL" id="JBJUIK010000012">
    <property type="protein sequence ID" value="KAL3510887.1"/>
    <property type="molecule type" value="Genomic_DNA"/>
</dbReference>
<evidence type="ECO:0000256" key="1">
    <source>
        <dbReference type="ARBA" id="ARBA00004613"/>
    </source>
</evidence>
<feature type="compositionally biased region" description="Polar residues" evidence="7">
    <location>
        <begin position="39"/>
        <end position="53"/>
    </location>
</feature>
<evidence type="ECO:0000313" key="9">
    <source>
        <dbReference type="Proteomes" id="UP001630127"/>
    </source>
</evidence>
<comment type="caution">
    <text evidence="8">The sequence shown here is derived from an EMBL/GenBank/DDBJ whole genome shotgun (WGS) entry which is preliminary data.</text>
</comment>
<keyword evidence="9" id="KW-1185">Reference proteome</keyword>
<evidence type="ECO:0000256" key="5">
    <source>
        <dbReference type="ARBA" id="ARBA00022729"/>
    </source>
</evidence>
<keyword evidence="3" id="KW-0964">Secreted</keyword>
<comment type="subcellular location">
    <subcellularLocation>
        <location evidence="1">Secreted</location>
    </subcellularLocation>
</comment>
<dbReference type="Proteomes" id="UP001630127">
    <property type="component" value="Unassembled WGS sequence"/>
</dbReference>
<comment type="similarity">
    <text evidence="2">Belongs to the plant rapid alkalinization factor (RALF) family.</text>
</comment>
<keyword evidence="4" id="KW-0372">Hormone</keyword>